<reference evidence="2 3" key="1">
    <citation type="journal article" date="2001" name="FEMS Microbiol. Lett.">
        <title>Oceanobacillus iheyensis gen. nov., sp. nov., a deep-sea extremely halotolerant and alkaliphilic species isolated from a depth of 1050 m on the Iheya Ridge.</title>
        <authorList>
            <person name="Lu J."/>
            <person name="Nogi Y."/>
            <person name="Takami H."/>
        </authorList>
    </citation>
    <scope>NUCLEOTIDE SEQUENCE [LARGE SCALE GENOMIC DNA]</scope>
    <source>
        <strain evidence="3">DSM 14371 / CIP 107618 / JCM 11309 / KCTC 3954 / HTE831</strain>
    </source>
</reference>
<keyword evidence="1" id="KW-1133">Transmembrane helix</keyword>
<dbReference type="OrthoDB" id="1805863at2"/>
<dbReference type="RefSeq" id="WP_011064739.1">
    <property type="nucleotide sequence ID" value="NC_004193.1"/>
</dbReference>
<feature type="transmembrane region" description="Helical" evidence="1">
    <location>
        <begin position="12"/>
        <end position="32"/>
    </location>
</feature>
<dbReference type="STRING" id="221109.gene:10732539"/>
<evidence type="ECO:0000256" key="1">
    <source>
        <dbReference type="SAM" id="Phobius"/>
    </source>
</evidence>
<dbReference type="HOGENOM" id="CLU_1420184_0_0_9"/>
<dbReference type="eggNOG" id="ENOG5032ZUX">
    <property type="taxonomic scope" value="Bacteria"/>
</dbReference>
<accession>Q8ETC5</accession>
<name>Q8ETC5_OCEIH</name>
<dbReference type="Proteomes" id="UP000000822">
    <property type="component" value="Chromosome"/>
</dbReference>
<dbReference type="KEGG" id="oih:OB0336"/>
<dbReference type="AlphaFoldDB" id="Q8ETC5"/>
<proteinExistence type="predicted"/>
<protein>
    <submittedName>
        <fullName evidence="2">Uncharacterized protein</fullName>
    </submittedName>
</protein>
<organism evidence="2 3">
    <name type="scientific">Oceanobacillus iheyensis (strain DSM 14371 / CIP 107618 / JCM 11309 / KCTC 3954 / HTE831)</name>
    <dbReference type="NCBI Taxonomy" id="221109"/>
    <lineage>
        <taxon>Bacteria</taxon>
        <taxon>Bacillati</taxon>
        <taxon>Bacillota</taxon>
        <taxon>Bacilli</taxon>
        <taxon>Bacillales</taxon>
        <taxon>Bacillaceae</taxon>
        <taxon>Oceanobacillus</taxon>
    </lineage>
</organism>
<keyword evidence="1" id="KW-0812">Transmembrane</keyword>
<gene>
    <name evidence="2" type="ordered locus">OB0336</name>
</gene>
<keyword evidence="3" id="KW-1185">Reference proteome</keyword>
<evidence type="ECO:0000313" key="2">
    <source>
        <dbReference type="EMBL" id="BAC12292.1"/>
    </source>
</evidence>
<sequence length="191" mass="22473">MRLFHGKQKGVLYLLEWGVVILFVCFFIIKWFDYTQYHFSADAAFEEKQDLNYSGPSKKVEKVDVDDRVFYLNTFNDQFSVGILKKDFGLLWKYENSFYSIERVDEEAITYLHDGYMKNNDVYSIYLVGVVNDPAIKKIRLQLKGEKTLAYPIRDNGMFAFFIEDNHIGYDNWEKLSGVDKNGKVVYEKAI</sequence>
<reference evidence="2 3" key="2">
    <citation type="journal article" date="2002" name="Nucleic Acids Res.">
        <title>Genome sequence of Oceanobacillus iheyensis isolated from the Iheya Ridge and its unexpected adaptive capabilities to extreme environments.</title>
        <authorList>
            <person name="Takami H."/>
            <person name="Takaki Y."/>
            <person name="Uchiyama I."/>
        </authorList>
    </citation>
    <scope>NUCLEOTIDE SEQUENCE [LARGE SCALE GENOMIC DNA]</scope>
    <source>
        <strain evidence="3">DSM 14371 / CIP 107618 / JCM 11309 / KCTC 3954 / HTE831</strain>
    </source>
</reference>
<evidence type="ECO:0000313" key="3">
    <source>
        <dbReference type="Proteomes" id="UP000000822"/>
    </source>
</evidence>
<dbReference type="EMBL" id="BA000028">
    <property type="protein sequence ID" value="BAC12292.1"/>
    <property type="molecule type" value="Genomic_DNA"/>
</dbReference>
<keyword evidence="1" id="KW-0472">Membrane</keyword>